<dbReference type="EMBL" id="JAWDIQ010000001">
    <property type="protein sequence ID" value="MDY0407658.1"/>
    <property type="molecule type" value="Genomic_DNA"/>
</dbReference>
<name>A0ABU5CMS2_9BACI</name>
<evidence type="ECO:0000256" key="1">
    <source>
        <dbReference type="SAM" id="Coils"/>
    </source>
</evidence>
<proteinExistence type="predicted"/>
<evidence type="ECO:0000313" key="3">
    <source>
        <dbReference type="Proteomes" id="UP001275315"/>
    </source>
</evidence>
<dbReference type="RefSeq" id="WP_320378453.1">
    <property type="nucleotide sequence ID" value="NZ_JAWDIQ010000001.1"/>
</dbReference>
<evidence type="ECO:0000313" key="2">
    <source>
        <dbReference type="EMBL" id="MDY0407658.1"/>
    </source>
</evidence>
<comment type="caution">
    <text evidence="2">The sequence shown here is derived from an EMBL/GenBank/DDBJ whole genome shotgun (WGS) entry which is preliminary data.</text>
</comment>
<organism evidence="2 3">
    <name type="scientific">Paracerasibacillus soli</name>
    <dbReference type="NCBI Taxonomy" id="480284"/>
    <lineage>
        <taxon>Bacteria</taxon>
        <taxon>Bacillati</taxon>
        <taxon>Bacillota</taxon>
        <taxon>Bacilli</taxon>
        <taxon>Bacillales</taxon>
        <taxon>Bacillaceae</taxon>
        <taxon>Paracerasibacillus</taxon>
    </lineage>
</organism>
<feature type="coiled-coil region" evidence="1">
    <location>
        <begin position="266"/>
        <end position="349"/>
    </location>
</feature>
<accession>A0ABU5CMS2</accession>
<reference evidence="2 3" key="1">
    <citation type="submission" date="2023-10" db="EMBL/GenBank/DDBJ databases">
        <title>Virgibacillus soli CC-YMP-6 genome.</title>
        <authorList>
            <person name="Miliotis G."/>
            <person name="Sengupta P."/>
            <person name="Hameed A."/>
            <person name="Chuvochina M."/>
            <person name="Mcdonagh F."/>
            <person name="Simpson A.C."/>
            <person name="Singh N.K."/>
            <person name="Rekha P.D."/>
            <person name="Raman K."/>
            <person name="Hugenholtz P."/>
            <person name="Venkateswaran K."/>
        </authorList>
    </citation>
    <scope>NUCLEOTIDE SEQUENCE [LARGE SCALE GENOMIC DNA]</scope>
    <source>
        <strain evidence="2 3">CC-YMP-6</strain>
    </source>
</reference>
<protein>
    <submittedName>
        <fullName evidence="2">Uncharacterized protein</fullName>
    </submittedName>
</protein>
<keyword evidence="1" id="KW-0175">Coiled coil</keyword>
<keyword evidence="3" id="KW-1185">Reference proteome</keyword>
<gene>
    <name evidence="2" type="ORF">RWD45_02360</name>
</gene>
<dbReference type="Proteomes" id="UP001275315">
    <property type="component" value="Unassembled WGS sequence"/>
</dbReference>
<sequence>MELMEKIDKKEANDFLANYLFGCLEKEGYIKIIFYTNGKIPGFTRNVLKAPLPLVKGTAKKRLWKVNDAIHFLGIYVKGLLEKYKELSKAEFFTQIEMDENVSNGQKFTLFFIIHFEEYMRKKEEIRQNIIAGLPPFQNLVNVTLSDKLKAHSTIYQKEIKSKIDKIFDSFYEDSVKMKKKPNQTLKEVLENEALPKPIEGYYLKAFYQFLDELKGWNVEELGSLKSLVIFDLINIINRRQTEFFDSVGVLKKDFQLEVNKVNNRLVKTVKETHKKEEKIKKLEEEKNELVDNNNSLRKEIEQSQRTIREVRLEREKYIELMHKKQSNIKELKNQLNMVTSAKDRIYKKLFESENICLFTKVRDDSLLHYFTQEQIIYFKDTADLKNNITPRIQSKICFLNLDGIMIRDSFKLEEQFQQKGIIYRIVSGGVNKNIRSIVYYLEGELRYEVKTTD</sequence>